<keyword evidence="4" id="KW-1185">Reference proteome</keyword>
<dbReference type="RefSeq" id="WP_095490757.1">
    <property type="nucleotide sequence ID" value="NZ_NPKJ01000004.1"/>
</dbReference>
<protein>
    <submittedName>
        <fullName evidence="3">Alpha/beta hydrolase</fullName>
    </submittedName>
</protein>
<dbReference type="EMBL" id="NPKJ01000004">
    <property type="protein sequence ID" value="PAQ12338.1"/>
    <property type="molecule type" value="Genomic_DNA"/>
</dbReference>
<name>A0A271LYT1_9HYPH</name>
<reference evidence="3 4" key="1">
    <citation type="submission" date="2017-08" db="EMBL/GenBank/DDBJ databases">
        <title>Mesorhizobium wenxinae sp. nov., a novel rhizobial species isolated from root nodules of chickpea (Cicer arietinum L.).</title>
        <authorList>
            <person name="Zhang J."/>
        </authorList>
    </citation>
    <scope>NUCLEOTIDE SEQUENCE [LARGE SCALE GENOMIC DNA]</scope>
    <source>
        <strain evidence="3 4">SDW018</strain>
    </source>
</reference>
<dbReference type="InterPro" id="IPR050266">
    <property type="entry name" value="AB_hydrolase_sf"/>
</dbReference>
<sequence>MSRSMFFAIFAAAAALFTAPGATKAEEANPAMTSEMKAMPKPVKSGLLPINGLNYYYAVYGQGEPLLLLHGGLGTTDMFAPILPKLAENRTVIGVDLHGHGRTALGDRPLSLEAMGDDMAAIVKALGYEQVDVMGYSLGGGVAFRMAVQHPEAVRRLVLVSAGYASDGFYADMRTQQAQVGAAMADMMKDTPMYKSYVAVAPHPQDFPKLLDQLGAHMRKDYDYSADVAKLKMPVMLVFGDSDMYRPEHEIKFYQMLGGGLKDAGWMRENLSQNRLAILPNRTHYDVFFAPELVAAALPFLNGETKVKTWDEIVSEKN</sequence>
<evidence type="ECO:0000256" key="1">
    <source>
        <dbReference type="SAM" id="SignalP"/>
    </source>
</evidence>
<comment type="caution">
    <text evidence="3">The sequence shown here is derived from an EMBL/GenBank/DDBJ whole genome shotgun (WGS) entry which is preliminary data.</text>
</comment>
<dbReference type="SUPFAM" id="SSF53474">
    <property type="entry name" value="alpha/beta-Hydrolases"/>
    <property type="match status" value="1"/>
</dbReference>
<keyword evidence="1" id="KW-0732">Signal</keyword>
<dbReference type="Gene3D" id="3.40.50.1820">
    <property type="entry name" value="alpha/beta hydrolase"/>
    <property type="match status" value="1"/>
</dbReference>
<dbReference type="InterPro" id="IPR029058">
    <property type="entry name" value="AB_hydrolase_fold"/>
</dbReference>
<dbReference type="PANTHER" id="PTHR43798">
    <property type="entry name" value="MONOACYLGLYCEROL LIPASE"/>
    <property type="match status" value="1"/>
</dbReference>
<accession>A0A271LYT1</accession>
<evidence type="ECO:0000259" key="2">
    <source>
        <dbReference type="Pfam" id="PF00561"/>
    </source>
</evidence>
<dbReference type="InterPro" id="IPR000073">
    <property type="entry name" value="AB_hydrolase_1"/>
</dbReference>
<dbReference type="PRINTS" id="PR00111">
    <property type="entry name" value="ABHYDROLASE"/>
</dbReference>
<evidence type="ECO:0000313" key="3">
    <source>
        <dbReference type="EMBL" id="PAQ12338.1"/>
    </source>
</evidence>
<dbReference type="GO" id="GO:0016787">
    <property type="term" value="F:hydrolase activity"/>
    <property type="evidence" value="ECO:0007669"/>
    <property type="project" value="UniProtKB-KW"/>
</dbReference>
<proteinExistence type="predicted"/>
<keyword evidence="3" id="KW-0378">Hydrolase</keyword>
<dbReference type="AlphaFoldDB" id="A0A271LYT1"/>
<dbReference type="Proteomes" id="UP000216442">
    <property type="component" value="Unassembled WGS sequence"/>
</dbReference>
<gene>
    <name evidence="3" type="ORF">CIT26_00550</name>
</gene>
<dbReference type="Pfam" id="PF00561">
    <property type="entry name" value="Abhydrolase_1"/>
    <property type="match status" value="1"/>
</dbReference>
<feature type="chain" id="PRO_5012108657" evidence="1">
    <location>
        <begin position="25"/>
        <end position="318"/>
    </location>
</feature>
<organism evidence="3 4">
    <name type="scientific">Mesorhizobium temperatum</name>
    <dbReference type="NCBI Taxonomy" id="241416"/>
    <lineage>
        <taxon>Bacteria</taxon>
        <taxon>Pseudomonadati</taxon>
        <taxon>Pseudomonadota</taxon>
        <taxon>Alphaproteobacteria</taxon>
        <taxon>Hyphomicrobiales</taxon>
        <taxon>Phyllobacteriaceae</taxon>
        <taxon>Mesorhizobium</taxon>
    </lineage>
</organism>
<feature type="signal peptide" evidence="1">
    <location>
        <begin position="1"/>
        <end position="24"/>
    </location>
</feature>
<dbReference type="OrthoDB" id="9780765at2"/>
<evidence type="ECO:0000313" key="4">
    <source>
        <dbReference type="Proteomes" id="UP000216442"/>
    </source>
</evidence>
<feature type="domain" description="AB hydrolase-1" evidence="2">
    <location>
        <begin position="65"/>
        <end position="164"/>
    </location>
</feature>